<dbReference type="Proteomes" id="UP000064967">
    <property type="component" value="Chromosome"/>
</dbReference>
<dbReference type="EMBL" id="CP012333">
    <property type="protein sequence ID" value="AKV03129.1"/>
    <property type="molecule type" value="Genomic_DNA"/>
</dbReference>
<organism evidence="3 4">
    <name type="scientific">Labilithrix luteola</name>
    <dbReference type="NCBI Taxonomy" id="1391654"/>
    <lineage>
        <taxon>Bacteria</taxon>
        <taxon>Pseudomonadati</taxon>
        <taxon>Myxococcota</taxon>
        <taxon>Polyangia</taxon>
        <taxon>Polyangiales</taxon>
        <taxon>Labilitrichaceae</taxon>
        <taxon>Labilithrix</taxon>
    </lineage>
</organism>
<dbReference type="AlphaFoldDB" id="A0A0K1QBK5"/>
<sequence>MPAVLIAQYANPKLLPYLSWLSFYFAMAAGTIAHNHNHCPTFKNRRLNSWFATWISLFYGYPTFAWVPTHNLNHHKHVNRAGDATITWRHTPRNVWYIAFSYFFVSAYYQSGPIKEYIAKAKRSNPKLHRHIMTQYTIWGTALGGLLVLAITMHGFALGTKVWLLTYGGPSLFGMYTMMWFNYMQHVHADPWSEHNHSRNITGRIFNFLVFNNGLHTVHHEHPGAHWSKLPELHAKIADQIDPALNQPSFWWWVIRGTIIPAFIPSLETKQIGRAAYDPPEGNVVSMKENGSLVTDSVDALDAGNNAQMA</sequence>
<feature type="transmembrane region" description="Helical" evidence="1">
    <location>
        <begin position="162"/>
        <end position="183"/>
    </location>
</feature>
<protein>
    <submittedName>
        <fullName evidence="3">Fatty acid desaturase family protein</fullName>
    </submittedName>
</protein>
<evidence type="ECO:0000313" key="3">
    <source>
        <dbReference type="EMBL" id="AKV03129.1"/>
    </source>
</evidence>
<evidence type="ECO:0000259" key="2">
    <source>
        <dbReference type="Pfam" id="PF00487"/>
    </source>
</evidence>
<dbReference type="PATRIC" id="fig|1391654.3.peg.9917"/>
<evidence type="ECO:0000313" key="4">
    <source>
        <dbReference type="Proteomes" id="UP000064967"/>
    </source>
</evidence>
<evidence type="ECO:0000256" key="1">
    <source>
        <dbReference type="SAM" id="Phobius"/>
    </source>
</evidence>
<keyword evidence="1" id="KW-0812">Transmembrane</keyword>
<feature type="transmembrane region" description="Helical" evidence="1">
    <location>
        <begin position="17"/>
        <end position="35"/>
    </location>
</feature>
<keyword evidence="4" id="KW-1185">Reference proteome</keyword>
<feature type="transmembrane region" description="Helical" evidence="1">
    <location>
        <begin position="47"/>
        <end position="67"/>
    </location>
</feature>
<proteinExistence type="predicted"/>
<keyword evidence="1" id="KW-1133">Transmembrane helix</keyword>
<reference evidence="3 4" key="1">
    <citation type="submission" date="2015-08" db="EMBL/GenBank/DDBJ databases">
        <authorList>
            <person name="Babu N.S."/>
            <person name="Beckwith C.J."/>
            <person name="Beseler K.G."/>
            <person name="Brison A."/>
            <person name="Carone J.V."/>
            <person name="Caskin T.P."/>
            <person name="Diamond M."/>
            <person name="Durham M.E."/>
            <person name="Foxe J.M."/>
            <person name="Go M."/>
            <person name="Henderson B.A."/>
            <person name="Jones I.B."/>
            <person name="McGettigan J.A."/>
            <person name="Micheletti S.J."/>
            <person name="Nasrallah M.E."/>
            <person name="Ortiz D."/>
            <person name="Piller C.R."/>
            <person name="Privatt S.R."/>
            <person name="Schneider S.L."/>
            <person name="Sharp S."/>
            <person name="Smith T.C."/>
            <person name="Stanton J.D."/>
            <person name="Ullery H.E."/>
            <person name="Wilson R.J."/>
            <person name="Serrano M.G."/>
            <person name="Buck G."/>
            <person name="Lee V."/>
            <person name="Wang Y."/>
            <person name="Carvalho R."/>
            <person name="Voegtly L."/>
            <person name="Shi R."/>
            <person name="Duckworth R."/>
            <person name="Johnson A."/>
            <person name="Loviza R."/>
            <person name="Walstead R."/>
            <person name="Shah Z."/>
            <person name="Kiflezghi M."/>
            <person name="Wade K."/>
            <person name="Ball S.L."/>
            <person name="Bradley K.W."/>
            <person name="Asai D.J."/>
            <person name="Bowman C.A."/>
            <person name="Russell D.A."/>
            <person name="Pope W.H."/>
            <person name="Jacobs-Sera D."/>
            <person name="Hendrix R.W."/>
            <person name="Hatfull G.F."/>
        </authorList>
    </citation>
    <scope>NUCLEOTIDE SEQUENCE [LARGE SCALE GENOMIC DNA]</scope>
    <source>
        <strain evidence="3 4">DSM 27648</strain>
    </source>
</reference>
<feature type="transmembrane region" description="Helical" evidence="1">
    <location>
        <begin position="95"/>
        <end position="115"/>
    </location>
</feature>
<feature type="domain" description="Fatty acid desaturase" evidence="2">
    <location>
        <begin position="15"/>
        <end position="243"/>
    </location>
</feature>
<name>A0A0K1QBK5_9BACT</name>
<dbReference type="GO" id="GO:0006629">
    <property type="term" value="P:lipid metabolic process"/>
    <property type="evidence" value="ECO:0007669"/>
    <property type="project" value="InterPro"/>
</dbReference>
<dbReference type="Pfam" id="PF00487">
    <property type="entry name" value="FA_desaturase"/>
    <property type="match status" value="1"/>
</dbReference>
<keyword evidence="1" id="KW-0472">Membrane</keyword>
<accession>A0A0K1QBK5</accession>
<dbReference type="InterPro" id="IPR005804">
    <property type="entry name" value="FA_desaturase_dom"/>
</dbReference>
<dbReference type="STRING" id="1391654.AKJ09_09792"/>
<dbReference type="KEGG" id="llu:AKJ09_09792"/>
<feature type="transmembrane region" description="Helical" evidence="1">
    <location>
        <begin position="136"/>
        <end position="156"/>
    </location>
</feature>
<gene>
    <name evidence="3" type="ORF">AKJ09_09792</name>
</gene>